<dbReference type="OrthoDB" id="70161at2759"/>
<name>A0A177BBZ3_9BILA</name>
<comment type="similarity">
    <text evidence="2 4">Belongs to the ATG13 family. Metazoan subfamily.</text>
</comment>
<dbReference type="Pfam" id="PF10033">
    <property type="entry name" value="ATG13"/>
    <property type="match status" value="1"/>
</dbReference>
<dbReference type="PANTHER" id="PTHR13430">
    <property type="match status" value="1"/>
</dbReference>
<keyword evidence="7" id="KW-1185">Reference proteome</keyword>
<keyword evidence="3 4" id="KW-0072">Autophagy</keyword>
<dbReference type="GO" id="GO:1990316">
    <property type="term" value="C:Atg1/ULK1 kinase complex"/>
    <property type="evidence" value="ECO:0007669"/>
    <property type="project" value="InterPro"/>
</dbReference>
<proteinExistence type="inferred from homology"/>
<dbReference type="GO" id="GO:0034727">
    <property type="term" value="P:piecemeal microautophagy of the nucleus"/>
    <property type="evidence" value="ECO:0007669"/>
    <property type="project" value="TreeGrafter"/>
</dbReference>
<evidence type="ECO:0000313" key="6">
    <source>
        <dbReference type="EMBL" id="OAF71720.1"/>
    </source>
</evidence>
<dbReference type="GO" id="GO:0034497">
    <property type="term" value="P:protein localization to phagophore assembly site"/>
    <property type="evidence" value="ECO:0007669"/>
    <property type="project" value="TreeGrafter"/>
</dbReference>
<dbReference type="AlphaFoldDB" id="A0A177BBZ3"/>
<dbReference type="EMBL" id="LWCA01000028">
    <property type="protein sequence ID" value="OAF71720.1"/>
    <property type="molecule type" value="Genomic_DNA"/>
</dbReference>
<dbReference type="PANTHER" id="PTHR13430:SF4">
    <property type="entry name" value="AUTOPHAGY-RELATED PROTEIN 13"/>
    <property type="match status" value="1"/>
</dbReference>
<evidence type="ECO:0000259" key="5">
    <source>
        <dbReference type="Pfam" id="PF10033"/>
    </source>
</evidence>
<dbReference type="GO" id="GO:0000423">
    <property type="term" value="P:mitophagy"/>
    <property type="evidence" value="ECO:0007669"/>
    <property type="project" value="TreeGrafter"/>
</dbReference>
<reference evidence="6 7" key="1">
    <citation type="submission" date="2016-04" db="EMBL/GenBank/DDBJ databases">
        <title>The genome of Intoshia linei affirms orthonectids as highly simplified spiralians.</title>
        <authorList>
            <person name="Mikhailov K.V."/>
            <person name="Slusarev G.S."/>
            <person name="Nikitin M.A."/>
            <person name="Logacheva M.D."/>
            <person name="Penin A."/>
            <person name="Aleoshin V."/>
            <person name="Panchin Y.V."/>
        </authorList>
    </citation>
    <scope>NUCLEOTIDE SEQUENCE [LARGE SCALE GENOMIC DNA]</scope>
    <source>
        <strain evidence="6">Intl2013</strain>
        <tissue evidence="6">Whole animal</tissue>
    </source>
</reference>
<evidence type="ECO:0000256" key="3">
    <source>
        <dbReference type="ARBA" id="ARBA00023006"/>
    </source>
</evidence>
<dbReference type="InterPro" id="IPR036570">
    <property type="entry name" value="HORMA_dom_sf"/>
</dbReference>
<accession>A0A177BBZ3</accession>
<gene>
    <name evidence="6" type="ORF">A3Q56_00506</name>
</gene>
<protein>
    <recommendedName>
        <fullName evidence="4">Autophagy-related protein 13</fullName>
    </recommendedName>
</protein>
<dbReference type="GO" id="GO:0000407">
    <property type="term" value="C:phagophore assembly site"/>
    <property type="evidence" value="ECO:0007669"/>
    <property type="project" value="UniProtKB-SubCell"/>
</dbReference>
<dbReference type="GO" id="GO:0005829">
    <property type="term" value="C:cytosol"/>
    <property type="evidence" value="ECO:0007669"/>
    <property type="project" value="TreeGrafter"/>
</dbReference>
<evidence type="ECO:0000256" key="2">
    <source>
        <dbReference type="ARBA" id="ARBA00007341"/>
    </source>
</evidence>
<dbReference type="Proteomes" id="UP000078046">
    <property type="component" value="Unassembled WGS sequence"/>
</dbReference>
<dbReference type="InterPro" id="IPR018731">
    <property type="entry name" value="Atg13_N"/>
</dbReference>
<organism evidence="6 7">
    <name type="scientific">Intoshia linei</name>
    <dbReference type="NCBI Taxonomy" id="1819745"/>
    <lineage>
        <taxon>Eukaryota</taxon>
        <taxon>Metazoa</taxon>
        <taxon>Spiralia</taxon>
        <taxon>Lophotrochozoa</taxon>
        <taxon>Mesozoa</taxon>
        <taxon>Orthonectida</taxon>
        <taxon>Rhopaluridae</taxon>
        <taxon>Intoshia</taxon>
    </lineage>
</organism>
<sequence length="585" mass="66647">MSKKYQDGETALLNANLQFEKMQPINHLTNLKSDTQMQKLSVSTNFEISNYLRNFYLKAIQIICQSRTGVPLNTPCRPPCPVAENKECSTSKNDDKLISKLSKNWFNIVLPENVPKLNEMKQVILDECLEPNQDICIEISICINSKYQCKKLNRINGENPSDEFNHIIIETWYINNEKIYSTNSNSMSYNIYHNMTQILKSLLLISRTLPAYQWAVDQLSSDKFSMCYKLYVGDRTIDNLADPYAAKHFFVGEVNTPLGIISMGVNYNRDILGIYKAKEELFKVNKSISENNKIICSSKIDKETLEDALLEPDAMGTKSMHYSKSMEISYLDPGAHSNWSNSHASDKTENCNLLNKYRQFEKPINSRKSILTSNSSEFCRRLSRESDNKSAMYDPLPPLNNPVFANLDAIDWSKYKNRKEESIDCIPFGSLFMKAFECKKLSKIPVTLRDADHLAAVTPTFENLTDTAYTKGIQNSHDDKVDLDEDIKSPFSEEESGHILEFSKLVNSFPELDMFKCKTNYKKTLDGIGNGLSGMKVCTDSFDSFINNINKNYNAQLSREADDLEGNFDKAETVKTKFSGKTTPL</sequence>
<comment type="subcellular location">
    <subcellularLocation>
        <location evidence="1">Preautophagosomal structure</location>
    </subcellularLocation>
</comment>
<comment type="caution">
    <text evidence="6">The sequence shown here is derived from an EMBL/GenBank/DDBJ whole genome shotgun (WGS) entry which is preliminary data.</text>
</comment>
<evidence type="ECO:0000256" key="4">
    <source>
        <dbReference type="RuleBase" id="RU361214"/>
    </source>
</evidence>
<dbReference type="Gene3D" id="3.30.900.10">
    <property type="entry name" value="HORMA domain"/>
    <property type="match status" value="1"/>
</dbReference>
<dbReference type="InterPro" id="IPR040182">
    <property type="entry name" value="ATG13"/>
</dbReference>
<feature type="domain" description="Autophagy-related protein 13 N-terminal" evidence="5">
    <location>
        <begin position="53"/>
        <end position="270"/>
    </location>
</feature>
<evidence type="ECO:0000313" key="7">
    <source>
        <dbReference type="Proteomes" id="UP000078046"/>
    </source>
</evidence>
<evidence type="ECO:0000256" key="1">
    <source>
        <dbReference type="ARBA" id="ARBA00004329"/>
    </source>
</evidence>